<name>A0A2A2ZAI0_MYCAV</name>
<evidence type="ECO:0000313" key="1">
    <source>
        <dbReference type="EMBL" id="PBA23476.1"/>
    </source>
</evidence>
<reference evidence="1 2" key="1">
    <citation type="submission" date="2017-08" db="EMBL/GenBank/DDBJ databases">
        <title>Phylogenetic analysis of Mycobacterium avium complex whole genomes.</title>
        <authorList>
            <person name="Caverly L.J."/>
            <person name="Spilker T."/>
            <person name="Lipuma J."/>
        </authorList>
    </citation>
    <scope>NUCLEOTIDE SEQUENCE [LARGE SCALE GENOMIC DNA]</scope>
    <source>
        <strain evidence="1 2">FLAC0165</strain>
    </source>
</reference>
<gene>
    <name evidence="1" type="ORF">CKJ66_28415</name>
</gene>
<dbReference type="Proteomes" id="UP000217768">
    <property type="component" value="Unassembled WGS sequence"/>
</dbReference>
<accession>A0A2A2ZAI0</accession>
<evidence type="ECO:0000313" key="2">
    <source>
        <dbReference type="Proteomes" id="UP000217768"/>
    </source>
</evidence>
<sequence length="95" mass="10795">MCNLACNRFDLFPVRRYPREIVVPESAFGGKEHDAGAIHSICQCHCGIRQFDLGWAYFLEVIGHEVGDLECSAKSWSARRLRPRAREQVEACKVS</sequence>
<protein>
    <submittedName>
        <fullName evidence="1">Uncharacterized protein</fullName>
    </submittedName>
</protein>
<comment type="caution">
    <text evidence="1">The sequence shown here is derived from an EMBL/GenBank/DDBJ whole genome shotgun (WGS) entry which is preliminary data.</text>
</comment>
<organism evidence="1 2">
    <name type="scientific">Mycobacterium avium</name>
    <dbReference type="NCBI Taxonomy" id="1764"/>
    <lineage>
        <taxon>Bacteria</taxon>
        <taxon>Bacillati</taxon>
        <taxon>Actinomycetota</taxon>
        <taxon>Actinomycetes</taxon>
        <taxon>Mycobacteriales</taxon>
        <taxon>Mycobacteriaceae</taxon>
        <taxon>Mycobacterium</taxon>
        <taxon>Mycobacterium avium complex (MAC)</taxon>
    </lineage>
</organism>
<proteinExistence type="predicted"/>
<dbReference type="EMBL" id="NSFD01000069">
    <property type="protein sequence ID" value="PBA23476.1"/>
    <property type="molecule type" value="Genomic_DNA"/>
</dbReference>
<dbReference type="AlphaFoldDB" id="A0A2A2ZAI0"/>